<proteinExistence type="predicted"/>
<evidence type="ECO:0000313" key="2">
    <source>
        <dbReference type="Proteomes" id="UP001497516"/>
    </source>
</evidence>
<dbReference type="AlphaFoldDB" id="A0AAV2EMU9"/>
<dbReference type="Proteomes" id="UP001497516">
    <property type="component" value="Chromosome 5"/>
</dbReference>
<accession>A0AAV2EMU9</accession>
<sequence length="90" mass="10074">MTLFLPSFPLHSYQIDRNPLSYPHLLLSPSLLSVPSARPDTTALITIPRRHCISTLTYISIFLFVGRDSIGRISRSAGDPNNEFTVRGVF</sequence>
<organism evidence="1 2">
    <name type="scientific">Linum trigynum</name>
    <dbReference type="NCBI Taxonomy" id="586398"/>
    <lineage>
        <taxon>Eukaryota</taxon>
        <taxon>Viridiplantae</taxon>
        <taxon>Streptophyta</taxon>
        <taxon>Embryophyta</taxon>
        <taxon>Tracheophyta</taxon>
        <taxon>Spermatophyta</taxon>
        <taxon>Magnoliopsida</taxon>
        <taxon>eudicotyledons</taxon>
        <taxon>Gunneridae</taxon>
        <taxon>Pentapetalae</taxon>
        <taxon>rosids</taxon>
        <taxon>fabids</taxon>
        <taxon>Malpighiales</taxon>
        <taxon>Linaceae</taxon>
        <taxon>Linum</taxon>
    </lineage>
</organism>
<name>A0AAV2EMU9_9ROSI</name>
<protein>
    <submittedName>
        <fullName evidence="1">Uncharacterized protein</fullName>
    </submittedName>
</protein>
<evidence type="ECO:0000313" key="1">
    <source>
        <dbReference type="EMBL" id="CAL1387336.1"/>
    </source>
</evidence>
<dbReference type="EMBL" id="OZ034818">
    <property type="protein sequence ID" value="CAL1387336.1"/>
    <property type="molecule type" value="Genomic_DNA"/>
</dbReference>
<reference evidence="1 2" key="1">
    <citation type="submission" date="2024-04" db="EMBL/GenBank/DDBJ databases">
        <authorList>
            <person name="Fracassetti M."/>
        </authorList>
    </citation>
    <scope>NUCLEOTIDE SEQUENCE [LARGE SCALE GENOMIC DNA]</scope>
</reference>
<gene>
    <name evidence="1" type="ORF">LTRI10_LOCUS28330</name>
</gene>
<keyword evidence="2" id="KW-1185">Reference proteome</keyword>